<keyword evidence="1" id="KW-0862">Zinc</keyword>
<evidence type="ECO:0000313" key="4">
    <source>
        <dbReference type="Proteomes" id="UP000265100"/>
    </source>
</evidence>
<name>A0AAX7VJQ9_ASTCA</name>
<reference evidence="4" key="2">
    <citation type="submission" date="2023-03" db="EMBL/GenBank/DDBJ databases">
        <authorList>
            <consortium name="Wellcome Sanger Institute Data Sharing"/>
        </authorList>
    </citation>
    <scope>NUCLEOTIDE SEQUENCE [LARGE SCALE GENOMIC DNA]</scope>
</reference>
<dbReference type="PANTHER" id="PTHR33977:SF1">
    <property type="entry name" value="ZINC ION BINDING PROTEIN"/>
    <property type="match status" value="1"/>
</dbReference>
<keyword evidence="4" id="KW-1185">Reference proteome</keyword>
<reference evidence="3" key="3">
    <citation type="submission" date="2025-08" db="UniProtKB">
        <authorList>
            <consortium name="Ensembl"/>
        </authorList>
    </citation>
    <scope>IDENTIFICATION</scope>
</reference>
<dbReference type="GO" id="GO:0008270">
    <property type="term" value="F:zinc ion binding"/>
    <property type="evidence" value="ECO:0007669"/>
    <property type="project" value="UniProtKB-KW"/>
</dbReference>
<evidence type="ECO:0000259" key="2">
    <source>
        <dbReference type="PROSITE" id="PS50966"/>
    </source>
</evidence>
<dbReference type="GeneID" id="113012861"/>
<accession>A0AAX7VJQ9</accession>
<protein>
    <recommendedName>
        <fullName evidence="2">SWIM-type domain-containing protein</fullName>
    </recommendedName>
</protein>
<proteinExistence type="predicted"/>
<dbReference type="Ensembl" id="ENSACLT00000064376.1">
    <property type="protein sequence ID" value="ENSACLP00000081954.1"/>
    <property type="gene ID" value="ENSACLG00000038653.1"/>
</dbReference>
<keyword evidence="1" id="KW-0863">Zinc-finger</keyword>
<dbReference type="Proteomes" id="UP000265100">
    <property type="component" value="Chromosome 20"/>
</dbReference>
<evidence type="ECO:0000313" key="3">
    <source>
        <dbReference type="Ensembl" id="ENSACLP00000081954.1"/>
    </source>
</evidence>
<reference evidence="3 4" key="1">
    <citation type="submission" date="2018-05" db="EMBL/GenBank/DDBJ databases">
        <authorList>
            <person name="Datahose"/>
        </authorList>
    </citation>
    <scope>NUCLEOTIDE SEQUENCE</scope>
</reference>
<keyword evidence="1" id="KW-0479">Metal-binding</keyword>
<sequence length="471" mass="53873">MVDKDFAEINALQKVFPESAILLCWYHVLQAVNRWLSKSESGVHGLSNTQKRNEIISFFCKLKACTSEDDFKATSAEFCQTFKQYPLVCQYFQKHWEGIGHMWCDYGRRFSHARSETNNVIERFFHRLKYQFLSGYKNRRLDDLIEVLLGKADDYLSVIKTLQDVGRMKNRFADTLSQVSDSASRLMESGWALKITVKNSHGVNAYQVPSESREDMVYDVCPVESYCNCTYGLRGLLCKHLVLLAKLAEADNDIYPNMETDISTLARIAVKERHYFVHCEDLKVIKMPSLFGNLCFFASAATLQCTCCTFSHYNTCACLKVACSHFKQMKNSLKSPLSTLNDTPVVESTDKKCTEDAVGKLNAVLDTVKQWAFIPEGITPMIDELHTNVLKTKQVGKSICQYEIKTTDNARKIRPLYSSKKRSASIDIPTVCENECEQSITTERETSSGENENLLEYKTKKRRVKAKYMHK</sequence>
<dbReference type="InterPro" id="IPR007527">
    <property type="entry name" value="Znf_SWIM"/>
</dbReference>
<dbReference type="PROSITE" id="PS50966">
    <property type="entry name" value="ZF_SWIM"/>
    <property type="match status" value="1"/>
</dbReference>
<dbReference type="AlphaFoldDB" id="A0AAX7VJQ9"/>
<reference evidence="3" key="4">
    <citation type="submission" date="2025-09" db="UniProtKB">
        <authorList>
            <consortium name="Ensembl"/>
        </authorList>
    </citation>
    <scope>IDENTIFICATION</scope>
</reference>
<dbReference type="PANTHER" id="PTHR33977">
    <property type="entry name" value="ZINC ION BINDING PROTEIN"/>
    <property type="match status" value="1"/>
</dbReference>
<dbReference type="GeneTree" id="ENSGT01120000272102"/>
<feature type="domain" description="SWIM-type" evidence="2">
    <location>
        <begin position="206"/>
        <end position="249"/>
    </location>
</feature>
<evidence type="ECO:0000256" key="1">
    <source>
        <dbReference type="PROSITE-ProRule" id="PRU00325"/>
    </source>
</evidence>
<dbReference type="RefSeq" id="XP_026009052.1">
    <property type="nucleotide sequence ID" value="XM_026153267.1"/>
</dbReference>
<organism evidence="3 4">
    <name type="scientific">Astatotilapia calliptera</name>
    <name type="common">Eastern happy</name>
    <name type="synonym">Chromis callipterus</name>
    <dbReference type="NCBI Taxonomy" id="8154"/>
    <lineage>
        <taxon>Eukaryota</taxon>
        <taxon>Metazoa</taxon>
        <taxon>Chordata</taxon>
        <taxon>Craniata</taxon>
        <taxon>Vertebrata</taxon>
        <taxon>Euteleostomi</taxon>
        <taxon>Actinopterygii</taxon>
        <taxon>Neopterygii</taxon>
        <taxon>Teleostei</taxon>
        <taxon>Neoteleostei</taxon>
        <taxon>Acanthomorphata</taxon>
        <taxon>Ovalentaria</taxon>
        <taxon>Cichlomorphae</taxon>
        <taxon>Cichliformes</taxon>
        <taxon>Cichlidae</taxon>
        <taxon>African cichlids</taxon>
        <taxon>Pseudocrenilabrinae</taxon>
        <taxon>Haplochromini</taxon>
        <taxon>Astatotilapia</taxon>
    </lineage>
</organism>